<sequence length="31" mass="3649">MICILFMFFLVGKVLLMMDEFFDMSLLGDID</sequence>
<evidence type="ECO:0000313" key="1">
    <source>
        <dbReference type="EMBL" id="MBA0758368.1"/>
    </source>
</evidence>
<dbReference type="AlphaFoldDB" id="A0A7J9DCN0"/>
<keyword evidence="2" id="KW-1185">Reference proteome</keyword>
<evidence type="ECO:0000313" key="2">
    <source>
        <dbReference type="Proteomes" id="UP000593568"/>
    </source>
</evidence>
<reference evidence="1 2" key="1">
    <citation type="journal article" date="2019" name="Genome Biol. Evol.">
        <title>Insights into the evolution of the New World diploid cottons (Gossypium, subgenus Houzingenia) based on genome sequencing.</title>
        <authorList>
            <person name="Grover C.E."/>
            <person name="Arick M.A. 2nd"/>
            <person name="Thrash A."/>
            <person name="Conover J.L."/>
            <person name="Sanders W.S."/>
            <person name="Peterson D.G."/>
            <person name="Frelichowski J.E."/>
            <person name="Scheffler J.A."/>
            <person name="Scheffler B.E."/>
            <person name="Wendel J.F."/>
        </authorList>
    </citation>
    <scope>NUCLEOTIDE SEQUENCE [LARGE SCALE GENOMIC DNA]</scope>
    <source>
        <strain evidence="1">8</strain>
        <tissue evidence="1">Leaf</tissue>
    </source>
</reference>
<organism evidence="1 2">
    <name type="scientific">Gossypium trilobum</name>
    <dbReference type="NCBI Taxonomy" id="34281"/>
    <lineage>
        <taxon>Eukaryota</taxon>
        <taxon>Viridiplantae</taxon>
        <taxon>Streptophyta</taxon>
        <taxon>Embryophyta</taxon>
        <taxon>Tracheophyta</taxon>
        <taxon>Spermatophyta</taxon>
        <taxon>Magnoliopsida</taxon>
        <taxon>eudicotyledons</taxon>
        <taxon>Gunneridae</taxon>
        <taxon>Pentapetalae</taxon>
        <taxon>rosids</taxon>
        <taxon>malvids</taxon>
        <taxon>Malvales</taxon>
        <taxon>Malvaceae</taxon>
        <taxon>Malvoideae</taxon>
        <taxon>Gossypium</taxon>
    </lineage>
</organism>
<name>A0A7J9DCN0_9ROSI</name>
<dbReference type="EMBL" id="JABEZW010000001">
    <property type="protein sequence ID" value="MBA0758368.1"/>
    <property type="molecule type" value="Genomic_DNA"/>
</dbReference>
<proteinExistence type="predicted"/>
<dbReference type="Proteomes" id="UP000593568">
    <property type="component" value="Unassembled WGS sequence"/>
</dbReference>
<protein>
    <submittedName>
        <fullName evidence="1">Uncharacterized protein</fullName>
    </submittedName>
</protein>
<accession>A0A7J9DCN0</accession>
<comment type="caution">
    <text evidence="1">The sequence shown here is derived from an EMBL/GenBank/DDBJ whole genome shotgun (WGS) entry which is preliminary data.</text>
</comment>
<gene>
    <name evidence="1" type="ORF">Gotri_021373</name>
</gene>